<dbReference type="PANTHER" id="PTHR10472:SF5">
    <property type="entry name" value="D-AMINOACYL-TRNA DEACYLASE 1"/>
    <property type="match status" value="1"/>
</dbReference>
<dbReference type="Pfam" id="PF02580">
    <property type="entry name" value="Tyr_Deacylase"/>
    <property type="match status" value="1"/>
</dbReference>
<keyword evidence="4" id="KW-0963">Cytoplasm</keyword>
<dbReference type="SUPFAM" id="SSF69500">
    <property type="entry name" value="DTD-like"/>
    <property type="match status" value="1"/>
</dbReference>
<name>A0ABR7ITX9_9CLOT</name>
<evidence type="ECO:0000256" key="3">
    <source>
        <dbReference type="ARBA" id="ARBA00022801"/>
    </source>
</evidence>
<dbReference type="EC" id="3.1.1.-" evidence="4"/>
<dbReference type="EMBL" id="JACOQK010000001">
    <property type="protein sequence ID" value="MBC5788595.1"/>
    <property type="molecule type" value="Genomic_DNA"/>
</dbReference>
<evidence type="ECO:0000256" key="2">
    <source>
        <dbReference type="ARBA" id="ARBA00022555"/>
    </source>
</evidence>
<dbReference type="NCBIfam" id="TIGR00256">
    <property type="entry name" value="D-aminoacyl-tRNA deacylase"/>
    <property type="match status" value="1"/>
</dbReference>
<organism evidence="5 6">
    <name type="scientific">Clostridium facile</name>
    <dbReference type="NCBI Taxonomy" id="2763035"/>
    <lineage>
        <taxon>Bacteria</taxon>
        <taxon>Bacillati</taxon>
        <taxon>Bacillota</taxon>
        <taxon>Clostridia</taxon>
        <taxon>Eubacteriales</taxon>
        <taxon>Clostridiaceae</taxon>
        <taxon>Clostridium</taxon>
    </lineage>
</organism>
<comment type="caution">
    <text evidence="5">The sequence shown here is derived from an EMBL/GenBank/DDBJ whole genome shotgun (WGS) entry which is preliminary data.</text>
</comment>
<dbReference type="PANTHER" id="PTHR10472">
    <property type="entry name" value="D-TYROSYL-TRNA TYR DEACYLASE"/>
    <property type="match status" value="1"/>
</dbReference>
<comment type="subcellular location">
    <subcellularLocation>
        <location evidence="4">Cytoplasm</location>
    </subcellularLocation>
</comment>
<comment type="catalytic activity">
    <reaction evidence="4">
        <text>a D-aminoacyl-tRNA + H2O = a tRNA + a D-alpha-amino acid + H(+)</text>
        <dbReference type="Rhea" id="RHEA:13953"/>
        <dbReference type="Rhea" id="RHEA-COMP:10123"/>
        <dbReference type="Rhea" id="RHEA-COMP:10124"/>
        <dbReference type="ChEBI" id="CHEBI:15377"/>
        <dbReference type="ChEBI" id="CHEBI:15378"/>
        <dbReference type="ChEBI" id="CHEBI:59871"/>
        <dbReference type="ChEBI" id="CHEBI:78442"/>
        <dbReference type="ChEBI" id="CHEBI:79333"/>
        <dbReference type="EC" id="3.1.1.96"/>
    </reaction>
</comment>
<evidence type="ECO:0000256" key="1">
    <source>
        <dbReference type="ARBA" id="ARBA00009673"/>
    </source>
</evidence>
<comment type="domain">
    <text evidence="4">A Gly-cisPro motif from one monomer fits into the active site of the other monomer to allow specific chiral rejection of L-amino acids.</text>
</comment>
<dbReference type="RefSeq" id="WP_069987116.1">
    <property type="nucleotide sequence ID" value="NZ_JACOQK010000001.1"/>
</dbReference>
<gene>
    <name evidence="4" type="primary">dtd</name>
    <name evidence="5" type="ORF">H8Z77_11325</name>
</gene>
<evidence type="ECO:0000313" key="5">
    <source>
        <dbReference type="EMBL" id="MBC5788595.1"/>
    </source>
</evidence>
<dbReference type="Proteomes" id="UP000649151">
    <property type="component" value="Unassembled WGS sequence"/>
</dbReference>
<keyword evidence="3 4" id="KW-0378">Hydrolase</keyword>
<keyword evidence="2 4" id="KW-0820">tRNA-binding</keyword>
<comment type="similarity">
    <text evidence="1 4">Belongs to the DTD family.</text>
</comment>
<evidence type="ECO:0000256" key="4">
    <source>
        <dbReference type="HAMAP-Rule" id="MF_00518"/>
    </source>
</evidence>
<dbReference type="GO" id="GO:0051499">
    <property type="term" value="F:D-aminoacyl-tRNA deacylase activity"/>
    <property type="evidence" value="ECO:0007669"/>
    <property type="project" value="UniProtKB-EC"/>
</dbReference>
<comment type="catalytic activity">
    <reaction evidence="4">
        <text>glycyl-tRNA(Ala) + H2O = tRNA(Ala) + glycine + H(+)</text>
        <dbReference type="Rhea" id="RHEA:53744"/>
        <dbReference type="Rhea" id="RHEA-COMP:9657"/>
        <dbReference type="Rhea" id="RHEA-COMP:13640"/>
        <dbReference type="ChEBI" id="CHEBI:15377"/>
        <dbReference type="ChEBI" id="CHEBI:15378"/>
        <dbReference type="ChEBI" id="CHEBI:57305"/>
        <dbReference type="ChEBI" id="CHEBI:78442"/>
        <dbReference type="ChEBI" id="CHEBI:78522"/>
    </reaction>
</comment>
<feature type="short sequence motif" description="Gly-cisPro motif, important for rejection of L-amino acids" evidence="4">
    <location>
        <begin position="138"/>
        <end position="139"/>
    </location>
</feature>
<proteinExistence type="inferred from homology"/>
<comment type="function">
    <text evidence="4">An aminoacyl-tRNA editing enzyme that deacylates mischarged D-aminoacyl-tRNAs. Also deacylates mischarged glycyl-tRNA(Ala), protecting cells against glycine mischarging by AlaRS. Acts via tRNA-based rather than protein-based catalysis; rejects L-amino acids rather than detecting D-amino acids in the active site. By recycling D-aminoacyl-tRNA to D-amino acids and free tRNA molecules, this enzyme counteracts the toxicity associated with the formation of D-aminoacyl-tRNA entities in vivo and helps enforce protein L-homochirality.</text>
</comment>
<accession>A0ABR7ITX9</accession>
<comment type="subunit">
    <text evidence="4">Homodimer.</text>
</comment>
<sequence>MKAILQRTTHSSVSIDGEIVGEIQQGFMVLLGIIEGDTKKEADTLATKLAGLRVFSDEQDRMNLSLQDINGGILLVSNFTLGADCKKGRRPSFSKAARPEVAKPLYEYFIQQLHINGVEQVETGEFGADMELNITNDGPVTIILDTDELIVK</sequence>
<dbReference type="Gene3D" id="3.50.80.10">
    <property type="entry name" value="D-tyrosyl-tRNA(Tyr) deacylase"/>
    <property type="match status" value="1"/>
</dbReference>
<keyword evidence="6" id="KW-1185">Reference proteome</keyword>
<dbReference type="InterPro" id="IPR023509">
    <property type="entry name" value="DTD-like_sf"/>
</dbReference>
<protein>
    <recommendedName>
        <fullName evidence="4">D-aminoacyl-tRNA deacylase</fullName>
        <shortName evidence="4">DTD</shortName>
        <ecNumber evidence="4">3.1.1.96</ecNumber>
    </recommendedName>
    <alternativeName>
        <fullName evidence="4">Gly-tRNA(Ala) deacylase</fullName>
        <ecNumber evidence="4">3.1.1.-</ecNumber>
    </alternativeName>
</protein>
<evidence type="ECO:0000313" key="6">
    <source>
        <dbReference type="Proteomes" id="UP000649151"/>
    </source>
</evidence>
<dbReference type="InterPro" id="IPR003732">
    <property type="entry name" value="Daa-tRNA_deacyls_DTD"/>
</dbReference>
<dbReference type="EC" id="3.1.1.96" evidence="4"/>
<reference evidence="5 6" key="1">
    <citation type="submission" date="2020-08" db="EMBL/GenBank/DDBJ databases">
        <title>Genome public.</title>
        <authorList>
            <person name="Liu C."/>
            <person name="Sun Q."/>
        </authorList>
    </citation>
    <scope>NUCLEOTIDE SEQUENCE [LARGE SCALE GENOMIC DNA]</scope>
    <source>
        <strain evidence="5 6">NSJ-27</strain>
    </source>
</reference>
<keyword evidence="4" id="KW-0694">RNA-binding</keyword>
<dbReference type="HAMAP" id="MF_00518">
    <property type="entry name" value="Deacylase_Dtd"/>
    <property type="match status" value="1"/>
</dbReference>
<dbReference type="CDD" id="cd00563">
    <property type="entry name" value="Dtyr_deacylase"/>
    <property type="match status" value="1"/>
</dbReference>